<dbReference type="Proteomes" id="UP001054837">
    <property type="component" value="Unassembled WGS sequence"/>
</dbReference>
<protein>
    <recommendedName>
        <fullName evidence="3">Secreted protein</fullName>
    </recommendedName>
</protein>
<comment type="caution">
    <text evidence="1">The sequence shown here is derived from an EMBL/GenBank/DDBJ whole genome shotgun (WGS) entry which is preliminary data.</text>
</comment>
<reference evidence="1 2" key="1">
    <citation type="submission" date="2021-06" db="EMBL/GenBank/DDBJ databases">
        <title>Caerostris darwini draft genome.</title>
        <authorList>
            <person name="Kono N."/>
            <person name="Arakawa K."/>
        </authorList>
    </citation>
    <scope>NUCLEOTIDE SEQUENCE [LARGE SCALE GENOMIC DNA]</scope>
</reference>
<sequence length="92" mass="10200">MTKPTLCRRVNFRAQCPRISSLFCSFVFTFHLFSVAMCLELSSDALSSPSYDQVPCSVFCDCLGPEFAVQADCSNRTLTVVPNDLNHATVKL</sequence>
<dbReference type="AlphaFoldDB" id="A0AAV4PU12"/>
<gene>
    <name evidence="1" type="primary">AVEN_179633_1</name>
    <name evidence="1" type="ORF">CDAR_524581</name>
</gene>
<evidence type="ECO:0000313" key="2">
    <source>
        <dbReference type="Proteomes" id="UP001054837"/>
    </source>
</evidence>
<proteinExistence type="predicted"/>
<evidence type="ECO:0000313" key="1">
    <source>
        <dbReference type="EMBL" id="GIY00406.1"/>
    </source>
</evidence>
<keyword evidence="2" id="KW-1185">Reference proteome</keyword>
<name>A0AAV4PU12_9ARAC</name>
<evidence type="ECO:0008006" key="3">
    <source>
        <dbReference type="Google" id="ProtNLM"/>
    </source>
</evidence>
<organism evidence="1 2">
    <name type="scientific">Caerostris darwini</name>
    <dbReference type="NCBI Taxonomy" id="1538125"/>
    <lineage>
        <taxon>Eukaryota</taxon>
        <taxon>Metazoa</taxon>
        <taxon>Ecdysozoa</taxon>
        <taxon>Arthropoda</taxon>
        <taxon>Chelicerata</taxon>
        <taxon>Arachnida</taxon>
        <taxon>Araneae</taxon>
        <taxon>Araneomorphae</taxon>
        <taxon>Entelegynae</taxon>
        <taxon>Araneoidea</taxon>
        <taxon>Araneidae</taxon>
        <taxon>Caerostris</taxon>
    </lineage>
</organism>
<dbReference type="EMBL" id="BPLQ01003425">
    <property type="protein sequence ID" value="GIY00406.1"/>
    <property type="molecule type" value="Genomic_DNA"/>
</dbReference>
<accession>A0AAV4PU12</accession>